<organism evidence="2 3">
    <name type="scientific">Pseudomonas fluorescens</name>
    <dbReference type="NCBI Taxonomy" id="294"/>
    <lineage>
        <taxon>Bacteria</taxon>
        <taxon>Pseudomonadati</taxon>
        <taxon>Pseudomonadota</taxon>
        <taxon>Gammaproteobacteria</taxon>
        <taxon>Pseudomonadales</taxon>
        <taxon>Pseudomonadaceae</taxon>
        <taxon>Pseudomonas</taxon>
    </lineage>
</organism>
<accession>A0A5E6PLI1</accession>
<protein>
    <submittedName>
        <fullName evidence="2">Uncharacterized protein</fullName>
    </submittedName>
</protein>
<evidence type="ECO:0000313" key="3">
    <source>
        <dbReference type="Proteomes" id="UP000344274"/>
    </source>
</evidence>
<gene>
    <name evidence="2" type="ORF">PS673_00363</name>
</gene>
<dbReference type="AlphaFoldDB" id="A0A5E6PLI1"/>
<feature type="transmembrane region" description="Helical" evidence="1">
    <location>
        <begin position="229"/>
        <end position="252"/>
    </location>
</feature>
<feature type="transmembrane region" description="Helical" evidence="1">
    <location>
        <begin position="89"/>
        <end position="107"/>
    </location>
</feature>
<sequence length="398" mass="45296">MKLSNVKKSLPEIWFLFAFGVGAIQLLSLIFSYDPFLIERVLSLALSAGLLLVLFRSSQQFVFKRSKLTTACCLLLVLLFLLFKSSTTYPAPFASFLFLLIITLQYASWNGQMSNSQIRLNKRIFRYLLLVLSILFISQNKIWFQLGDRFVGFFGSPTTFATWLAALFLFCYFQSPSNTRSKNKEALICWIVVSFFVYTSGTRVNLIFMIIALALIFNPLTLTNKSRALIITINVILIFFVYPIYTFLSGYVESSVLAFRYSDGADTSFGLRSVLFSTVFENFINTGTWGILFGNGAESSRDLIKTLWGADLYPHNDILRIMYDFGVFFVTGFTCLIVYLGSRNTLAMLLTMLYVFSFLHNMIYSPFLIALIVTASTLSTKKYQNKHQLTLQNSVSHP</sequence>
<feature type="transmembrane region" description="Helical" evidence="1">
    <location>
        <begin position="150"/>
        <end position="175"/>
    </location>
</feature>
<feature type="transmembrane region" description="Helical" evidence="1">
    <location>
        <begin position="321"/>
        <end position="341"/>
    </location>
</feature>
<reference evidence="2 3" key="1">
    <citation type="submission" date="2019-09" db="EMBL/GenBank/DDBJ databases">
        <authorList>
            <person name="Chandra G."/>
            <person name="Truman W A."/>
        </authorList>
    </citation>
    <scope>NUCLEOTIDE SEQUENCE [LARGE SCALE GENOMIC DNA]</scope>
    <source>
        <strain evidence="2">PS673</strain>
    </source>
</reference>
<feature type="transmembrane region" description="Helical" evidence="1">
    <location>
        <begin position="187"/>
        <end position="217"/>
    </location>
</feature>
<keyword evidence="1" id="KW-0472">Membrane</keyword>
<feature type="transmembrane region" description="Helical" evidence="1">
    <location>
        <begin position="127"/>
        <end position="144"/>
    </location>
</feature>
<name>A0A5E6PLI1_PSEFL</name>
<proteinExistence type="predicted"/>
<dbReference type="EMBL" id="CABVHB010000002">
    <property type="protein sequence ID" value="VVM43190.1"/>
    <property type="molecule type" value="Genomic_DNA"/>
</dbReference>
<feature type="transmembrane region" description="Helical" evidence="1">
    <location>
        <begin position="67"/>
        <end position="83"/>
    </location>
</feature>
<feature type="transmembrane region" description="Helical" evidence="1">
    <location>
        <begin position="37"/>
        <end position="55"/>
    </location>
</feature>
<evidence type="ECO:0000313" key="2">
    <source>
        <dbReference type="EMBL" id="VVM43190.1"/>
    </source>
</evidence>
<feature type="transmembrane region" description="Helical" evidence="1">
    <location>
        <begin position="12"/>
        <end position="31"/>
    </location>
</feature>
<dbReference type="Proteomes" id="UP000344274">
    <property type="component" value="Unassembled WGS sequence"/>
</dbReference>
<keyword evidence="1" id="KW-1133">Transmembrane helix</keyword>
<evidence type="ECO:0000256" key="1">
    <source>
        <dbReference type="SAM" id="Phobius"/>
    </source>
</evidence>
<keyword evidence="1" id="KW-0812">Transmembrane</keyword>
<feature type="transmembrane region" description="Helical" evidence="1">
    <location>
        <begin position="353"/>
        <end position="378"/>
    </location>
</feature>